<sequence length="346" mass="39556">MTGLNTKKPSSTDSPCPDCSPFVNWSEEHLESESEKAVIFQALVTNLQLQPAIDDSLEAKAVNFLKSVDPLTQSSAHAFLSSLTSNSDDSLTDFIKSMIVLISSTSQAITTAAMKMLDSVFWKYSTQVRLDLVRADLISQLVIALNPQSISFAEAEDTHICLLSIINRTFWLITPSSLAELGIQDENKQQAVHETIVKQVVVPSEKYIRHLCVNRFSIVDGDQSQLFLDLLTNRLKISPHYQPTMDFVLHMPIVLTIPSCLAFFENDYTMWRFLNRMNNTQEDWNRTRGKTRHMKKKVHQILRMEGIEDVIEERLRNDKKEYNGRWTVAYSIQWNNMQGMNAPQRP</sequence>
<accession>A0ABQ9WXT2</accession>
<evidence type="ECO:0000313" key="1">
    <source>
        <dbReference type="EMBL" id="KAK2944326.1"/>
    </source>
</evidence>
<gene>
    <name evidence="1" type="ORF">BLNAU_20771</name>
</gene>
<dbReference type="EMBL" id="JARBJD010000304">
    <property type="protein sequence ID" value="KAK2944326.1"/>
    <property type="molecule type" value="Genomic_DNA"/>
</dbReference>
<evidence type="ECO:0000313" key="2">
    <source>
        <dbReference type="Proteomes" id="UP001281761"/>
    </source>
</evidence>
<reference evidence="1 2" key="1">
    <citation type="journal article" date="2022" name="bioRxiv">
        <title>Genomics of Preaxostyla Flagellates Illuminates Evolutionary Transitions and the Path Towards Mitochondrial Loss.</title>
        <authorList>
            <person name="Novak L.V.F."/>
            <person name="Treitli S.C."/>
            <person name="Pyrih J."/>
            <person name="Halakuc P."/>
            <person name="Pipaliya S.V."/>
            <person name="Vacek V."/>
            <person name="Brzon O."/>
            <person name="Soukal P."/>
            <person name="Eme L."/>
            <person name="Dacks J.B."/>
            <person name="Karnkowska A."/>
            <person name="Elias M."/>
            <person name="Hampl V."/>
        </authorList>
    </citation>
    <scope>NUCLEOTIDE SEQUENCE [LARGE SCALE GENOMIC DNA]</scope>
    <source>
        <strain evidence="1">NAU3</strain>
        <tissue evidence="1">Gut</tissue>
    </source>
</reference>
<keyword evidence="2" id="KW-1185">Reference proteome</keyword>
<comment type="caution">
    <text evidence="1">The sequence shown here is derived from an EMBL/GenBank/DDBJ whole genome shotgun (WGS) entry which is preliminary data.</text>
</comment>
<proteinExistence type="predicted"/>
<protein>
    <submittedName>
        <fullName evidence="1">Uncharacterized protein</fullName>
    </submittedName>
</protein>
<dbReference type="Proteomes" id="UP001281761">
    <property type="component" value="Unassembled WGS sequence"/>
</dbReference>
<name>A0ABQ9WXT2_9EUKA</name>
<organism evidence="1 2">
    <name type="scientific">Blattamonas nauphoetae</name>
    <dbReference type="NCBI Taxonomy" id="2049346"/>
    <lineage>
        <taxon>Eukaryota</taxon>
        <taxon>Metamonada</taxon>
        <taxon>Preaxostyla</taxon>
        <taxon>Oxymonadida</taxon>
        <taxon>Blattamonas</taxon>
    </lineage>
</organism>